<dbReference type="SUPFAM" id="SSF103473">
    <property type="entry name" value="MFS general substrate transporter"/>
    <property type="match status" value="1"/>
</dbReference>
<dbReference type="InterPro" id="IPR011701">
    <property type="entry name" value="MFS"/>
</dbReference>
<dbReference type="AlphaFoldDB" id="A0A437MCF8"/>
<keyword evidence="7" id="KW-1185">Reference proteome</keyword>
<keyword evidence="2 4" id="KW-1133">Transmembrane helix</keyword>
<accession>A0A437MCF8</accession>
<evidence type="ECO:0000256" key="4">
    <source>
        <dbReference type="SAM" id="Phobius"/>
    </source>
</evidence>
<evidence type="ECO:0000313" key="6">
    <source>
        <dbReference type="EMBL" id="RVT95305.1"/>
    </source>
</evidence>
<feature type="transmembrane region" description="Helical" evidence="4">
    <location>
        <begin position="40"/>
        <end position="62"/>
    </location>
</feature>
<feature type="transmembrane region" description="Helical" evidence="4">
    <location>
        <begin position="208"/>
        <end position="229"/>
    </location>
</feature>
<reference evidence="6 7" key="1">
    <citation type="submission" date="2019-01" db="EMBL/GenBank/DDBJ databases">
        <authorList>
            <person name="Chen W.-M."/>
        </authorList>
    </citation>
    <scope>NUCLEOTIDE SEQUENCE [LARGE SCALE GENOMIC DNA]</scope>
    <source>
        <strain evidence="6 7">CCP-6</strain>
    </source>
</reference>
<proteinExistence type="predicted"/>
<dbReference type="GO" id="GO:0022857">
    <property type="term" value="F:transmembrane transporter activity"/>
    <property type="evidence" value="ECO:0007669"/>
    <property type="project" value="InterPro"/>
</dbReference>
<dbReference type="OrthoDB" id="7200137at2"/>
<gene>
    <name evidence="6" type="ORF">EOD42_17125</name>
</gene>
<evidence type="ECO:0000313" key="7">
    <source>
        <dbReference type="Proteomes" id="UP000282957"/>
    </source>
</evidence>
<feature type="transmembrane region" description="Helical" evidence="4">
    <location>
        <begin position="133"/>
        <end position="154"/>
    </location>
</feature>
<evidence type="ECO:0000256" key="3">
    <source>
        <dbReference type="ARBA" id="ARBA00023136"/>
    </source>
</evidence>
<sequence length="390" mass="38687">MKPETRAVIALGLGQTLAWGGSYYVPAILAAPMAAELGVPTSLVFGVFSAALVLAALVGPWAGRAIDRHGGHGVLVASNLILALGLAALAFAQGPVTLTLGWLAMGLGMGLGLYESAFAALARLFGKGARAPITGITLIAGFASTVAWPVSTWLEARYGWRVACLSWAGAMLVLGPLLNGLLLPRPAAPVAAAAGAATAEPAAARPGWVVLLLLGFVFAVSGFGASALAAHLPGLLAAAGATPATVVAAGALLGPAQVAARLLEFGLLRKLDPVLNAMMANMLPALGAAVLLGLGAPGAVAYAMLHGAGNGMLTIARGTLPLALFGPAGYGNRAGWLSIGARFAGAAAPLLFGLAVVDWGAWALLITSALYVGAAAALLGIRLVIGRTAG</sequence>
<evidence type="ECO:0000256" key="1">
    <source>
        <dbReference type="ARBA" id="ARBA00022692"/>
    </source>
</evidence>
<feature type="domain" description="Major facilitator superfamily (MFS) profile" evidence="5">
    <location>
        <begin position="7"/>
        <end position="390"/>
    </location>
</feature>
<feature type="transmembrane region" description="Helical" evidence="4">
    <location>
        <begin position="336"/>
        <end position="356"/>
    </location>
</feature>
<dbReference type="Pfam" id="PF07690">
    <property type="entry name" value="MFS_1"/>
    <property type="match status" value="1"/>
</dbReference>
<evidence type="ECO:0000259" key="5">
    <source>
        <dbReference type="PROSITE" id="PS50850"/>
    </source>
</evidence>
<protein>
    <submittedName>
        <fullName evidence="6">MFS transporter</fullName>
    </submittedName>
</protein>
<feature type="transmembrane region" description="Helical" evidence="4">
    <location>
        <begin position="362"/>
        <end position="385"/>
    </location>
</feature>
<dbReference type="InterPro" id="IPR020846">
    <property type="entry name" value="MFS_dom"/>
</dbReference>
<dbReference type="PROSITE" id="PS50850">
    <property type="entry name" value="MFS"/>
    <property type="match status" value="1"/>
</dbReference>
<keyword evidence="1 4" id="KW-0812">Transmembrane</keyword>
<dbReference type="Gene3D" id="1.20.1250.20">
    <property type="entry name" value="MFS general substrate transporter like domains"/>
    <property type="match status" value="1"/>
</dbReference>
<dbReference type="EMBL" id="SACL01000006">
    <property type="protein sequence ID" value="RVT95305.1"/>
    <property type="molecule type" value="Genomic_DNA"/>
</dbReference>
<feature type="transmembrane region" description="Helical" evidence="4">
    <location>
        <begin position="235"/>
        <end position="253"/>
    </location>
</feature>
<feature type="transmembrane region" description="Helical" evidence="4">
    <location>
        <begin position="274"/>
        <end position="294"/>
    </location>
</feature>
<feature type="transmembrane region" description="Helical" evidence="4">
    <location>
        <begin position="160"/>
        <end position="178"/>
    </location>
</feature>
<dbReference type="RefSeq" id="WP_127788793.1">
    <property type="nucleotide sequence ID" value="NZ_SACL01000006.1"/>
</dbReference>
<dbReference type="InterPro" id="IPR036259">
    <property type="entry name" value="MFS_trans_sf"/>
</dbReference>
<feature type="transmembrane region" description="Helical" evidence="4">
    <location>
        <begin position="74"/>
        <end position="94"/>
    </location>
</feature>
<name>A0A437MCF8_9PROT</name>
<evidence type="ECO:0000256" key="2">
    <source>
        <dbReference type="ARBA" id="ARBA00022989"/>
    </source>
</evidence>
<comment type="caution">
    <text evidence="6">The sequence shown here is derived from an EMBL/GenBank/DDBJ whole genome shotgun (WGS) entry which is preliminary data.</text>
</comment>
<keyword evidence="3 4" id="KW-0472">Membrane</keyword>
<organism evidence="6 7">
    <name type="scientific">Rhodovarius crocodyli</name>
    <dbReference type="NCBI Taxonomy" id="1979269"/>
    <lineage>
        <taxon>Bacteria</taxon>
        <taxon>Pseudomonadati</taxon>
        <taxon>Pseudomonadota</taxon>
        <taxon>Alphaproteobacteria</taxon>
        <taxon>Acetobacterales</taxon>
        <taxon>Roseomonadaceae</taxon>
        <taxon>Rhodovarius</taxon>
    </lineage>
</organism>
<feature type="transmembrane region" description="Helical" evidence="4">
    <location>
        <begin position="100"/>
        <end position="121"/>
    </location>
</feature>
<dbReference type="Proteomes" id="UP000282957">
    <property type="component" value="Unassembled WGS sequence"/>
</dbReference>